<proteinExistence type="predicted"/>
<name>A0ACA9M0K3_9GLOM</name>
<evidence type="ECO:0000313" key="1">
    <source>
        <dbReference type="EMBL" id="CAG8558582.1"/>
    </source>
</evidence>
<dbReference type="EMBL" id="CAJVPM010008832">
    <property type="protein sequence ID" value="CAG8558582.1"/>
    <property type="molecule type" value="Genomic_DNA"/>
</dbReference>
<feature type="non-terminal residue" evidence="1">
    <location>
        <position position="1"/>
    </location>
</feature>
<dbReference type="Proteomes" id="UP000789860">
    <property type="component" value="Unassembled WGS sequence"/>
</dbReference>
<sequence length="72" mass="8514">FNYNITLIHYQSSQTVSNISLEEFFTELDQIHNSNRRYIALKESFEYEEIAVDTIKNLPDNYLDELGIHKMG</sequence>
<organism evidence="1 2">
    <name type="scientific">Scutellospora calospora</name>
    <dbReference type="NCBI Taxonomy" id="85575"/>
    <lineage>
        <taxon>Eukaryota</taxon>
        <taxon>Fungi</taxon>
        <taxon>Fungi incertae sedis</taxon>
        <taxon>Mucoromycota</taxon>
        <taxon>Glomeromycotina</taxon>
        <taxon>Glomeromycetes</taxon>
        <taxon>Diversisporales</taxon>
        <taxon>Gigasporaceae</taxon>
        <taxon>Scutellospora</taxon>
    </lineage>
</organism>
<evidence type="ECO:0000313" key="2">
    <source>
        <dbReference type="Proteomes" id="UP000789860"/>
    </source>
</evidence>
<reference evidence="1" key="1">
    <citation type="submission" date="2021-06" db="EMBL/GenBank/DDBJ databases">
        <authorList>
            <person name="Kallberg Y."/>
            <person name="Tangrot J."/>
            <person name="Rosling A."/>
        </authorList>
    </citation>
    <scope>NUCLEOTIDE SEQUENCE</scope>
    <source>
        <strain evidence="1">AU212A</strain>
    </source>
</reference>
<accession>A0ACA9M0K3</accession>
<gene>
    <name evidence="1" type="ORF">SCALOS_LOCUS5430</name>
</gene>
<keyword evidence="2" id="KW-1185">Reference proteome</keyword>
<comment type="caution">
    <text evidence="1">The sequence shown here is derived from an EMBL/GenBank/DDBJ whole genome shotgun (WGS) entry which is preliminary data.</text>
</comment>
<protein>
    <submittedName>
        <fullName evidence="1">5859_t:CDS:1</fullName>
    </submittedName>
</protein>